<dbReference type="PRINTS" id="PR00999">
    <property type="entry name" value="FUNGALYSIN"/>
</dbReference>
<dbReference type="EC" id="3.4.24.-" evidence="13"/>
<keyword evidence="6 13" id="KW-0732">Signal</keyword>
<dbReference type="InterPro" id="IPR001842">
    <property type="entry name" value="Peptidase_M36"/>
</dbReference>
<evidence type="ECO:0000313" key="15">
    <source>
        <dbReference type="EMBL" id="AAW31592.1"/>
    </source>
</evidence>
<keyword evidence="7 13" id="KW-0378">Hydrolase</keyword>
<name>Q5I8R6_9FUNG</name>
<feature type="binding site" evidence="12">
    <location>
        <position position="457"/>
    </location>
    <ligand>
        <name>Zn(2+)</name>
        <dbReference type="ChEBI" id="CHEBI:29105"/>
        <note>catalytic</note>
    </ligand>
</feature>
<comment type="cofactor">
    <cofactor evidence="12">
        <name>Zn(2+)</name>
        <dbReference type="ChEBI" id="CHEBI:29105"/>
    </cofactor>
    <text evidence="12">Binds 1 zinc ion per subunit.</text>
</comment>
<dbReference type="GO" id="GO:0004222">
    <property type="term" value="F:metalloendopeptidase activity"/>
    <property type="evidence" value="ECO:0007669"/>
    <property type="project" value="InterPro"/>
</dbReference>
<evidence type="ECO:0000256" key="7">
    <source>
        <dbReference type="ARBA" id="ARBA00022801"/>
    </source>
</evidence>
<dbReference type="AlphaFoldDB" id="Q5I8R6"/>
<reference evidence="15" key="1">
    <citation type="journal article" date="2006" name="Can. J. Microbiol.">
        <title>Serine proteases and metalloproteases associated with pathogenesis but not host specificity in the Entomophthoralean fungus Zoophthora radicans.</title>
        <authorList>
            <person name="Xu J."/>
            <person name="Baldwin D."/>
            <person name="Kindrachuk C."/>
            <person name="Hegedus D.D."/>
        </authorList>
    </citation>
    <scope>NUCLEOTIDE SEQUENCE</scope>
</reference>
<organism evidence="15">
    <name type="scientific">Zoophthora radicans</name>
    <dbReference type="NCBI Taxonomy" id="42210"/>
    <lineage>
        <taxon>Eukaryota</taxon>
        <taxon>Fungi</taxon>
        <taxon>Fungi incertae sedis</taxon>
        <taxon>Zoopagomycota</taxon>
        <taxon>Entomophthoromycotina</taxon>
        <taxon>Entomophthoromycetes</taxon>
        <taxon>Entomophthorales</taxon>
        <taxon>Entomophthoraceae</taxon>
        <taxon>Zoophthora</taxon>
    </lineage>
</organism>
<sequence length="635" mass="70541">MIFSLPLLLALGQTIAAASQASVVTFKPHGIHKSYTTSLEPQQLVSSRVHSMTQATPLEPAKFFVQTKLGFNTNDYIIKNSYTSGHNKVTHIYLRQKVDGKEVYNADINLNVAEDGQILSYGDSFYRKPSKGNSLIKNNVKFPENMATATESVESLLDHLKIAKNGPIVEAPQDFDGSEDLKLKNVPGAVQDVKAAQGWIQLENGSLEPVWDFKLELKEDYFHAHVSGVTKKTVSLINWVSKASYKAIPFGVNDPSEGERKLIKDPQDKIASQKGWHQIDGKETNDTAGNNVYAITVSDDVPNQLDPKNRVKGDASMTFDFPMDETKDPNTYKSAAITNLFYYNNMIHDLYYRYGFDEKAGNFQETNFDLGGKGGDGVIAHGQDASGMNNAMFGTPPDGEHGEMYMFLFDETNPMRDGDFDSGIMIHEYSHGLSTRLTGGPANSDCLQTDESGGLGEGWGDFIATMIRMNSTTTSTTDIGMGKYVLEQETIRNYVYSTSMKKNPVTFEYIGRDEWQEVHNAGEVWAEILYEVYWSLANKLPVTEDWFAGAKNPAEHANTLLLQLLVDGMKLQPCSPSFIDARDAIIQAEKVYTKGKYRCQLWAGFAKRGLGVDAKIIPEDEEKSHKNSFAVPSDC</sequence>
<dbReference type="GO" id="GO:0006508">
    <property type="term" value="P:proteolysis"/>
    <property type="evidence" value="ECO:0007669"/>
    <property type="project" value="UniProtKB-KW"/>
</dbReference>
<dbReference type="InterPro" id="IPR011096">
    <property type="entry name" value="FTP_domain"/>
</dbReference>
<proteinExistence type="evidence at transcript level"/>
<evidence type="ECO:0000256" key="4">
    <source>
        <dbReference type="ARBA" id="ARBA00022670"/>
    </source>
</evidence>
<dbReference type="Pfam" id="PF02128">
    <property type="entry name" value="Peptidase_M36"/>
    <property type="match status" value="1"/>
</dbReference>
<evidence type="ECO:0000256" key="8">
    <source>
        <dbReference type="ARBA" id="ARBA00022833"/>
    </source>
</evidence>
<dbReference type="GO" id="GO:0005615">
    <property type="term" value="C:extracellular space"/>
    <property type="evidence" value="ECO:0007669"/>
    <property type="project" value="InterPro"/>
</dbReference>
<evidence type="ECO:0000256" key="6">
    <source>
        <dbReference type="ARBA" id="ARBA00022729"/>
    </source>
</evidence>
<evidence type="ECO:0000256" key="3">
    <source>
        <dbReference type="ARBA" id="ARBA00022525"/>
    </source>
</evidence>
<dbReference type="Gene3D" id="1.10.390.10">
    <property type="entry name" value="Neutral Protease Domain 2"/>
    <property type="match status" value="1"/>
</dbReference>
<feature type="binding site" evidence="12">
    <location>
        <position position="431"/>
    </location>
    <ligand>
        <name>Zn(2+)</name>
        <dbReference type="ChEBI" id="CHEBI:29105"/>
        <note>catalytic</note>
    </ligand>
</feature>
<dbReference type="EMBL" id="AY845415">
    <property type="protein sequence ID" value="AAW31592.1"/>
    <property type="molecule type" value="mRNA"/>
</dbReference>
<evidence type="ECO:0000256" key="10">
    <source>
        <dbReference type="ARBA" id="ARBA00023145"/>
    </source>
</evidence>
<protein>
    <recommendedName>
        <fullName evidence="13">Extracellular metalloproteinase</fullName>
        <ecNumber evidence="13">3.4.24.-</ecNumber>
    </recommendedName>
    <alternativeName>
        <fullName evidence="13">Fungalysin</fullName>
    </alternativeName>
</protein>
<keyword evidence="4 13" id="KW-0645">Protease</keyword>
<dbReference type="SUPFAM" id="SSF55486">
    <property type="entry name" value="Metalloproteases ('zincins'), catalytic domain"/>
    <property type="match status" value="1"/>
</dbReference>
<evidence type="ECO:0000256" key="5">
    <source>
        <dbReference type="ARBA" id="ARBA00022723"/>
    </source>
</evidence>
<keyword evidence="10 13" id="KW-0865">Zymogen</keyword>
<keyword evidence="5 12" id="KW-0479">Metal-binding</keyword>
<evidence type="ECO:0000256" key="9">
    <source>
        <dbReference type="ARBA" id="ARBA00023049"/>
    </source>
</evidence>
<gene>
    <name evidence="15" type="primary">MEP1</name>
</gene>
<dbReference type="Pfam" id="PF07504">
    <property type="entry name" value="FTP"/>
    <property type="match status" value="1"/>
</dbReference>
<dbReference type="InterPro" id="IPR027268">
    <property type="entry name" value="Peptidase_M4/M1_CTD_sf"/>
</dbReference>
<feature type="signal peptide" evidence="13">
    <location>
        <begin position="1"/>
        <end position="21"/>
    </location>
</feature>
<feature type="chain" id="PRO_5009368809" description="Extracellular metalloproteinase" evidence="13">
    <location>
        <begin position="22"/>
        <end position="635"/>
    </location>
</feature>
<evidence type="ECO:0000256" key="13">
    <source>
        <dbReference type="RuleBase" id="RU364017"/>
    </source>
</evidence>
<evidence type="ECO:0000256" key="2">
    <source>
        <dbReference type="ARBA" id="ARBA00006006"/>
    </source>
</evidence>
<evidence type="ECO:0000256" key="11">
    <source>
        <dbReference type="PIRSR" id="PIRSR601842-1"/>
    </source>
</evidence>
<evidence type="ECO:0000259" key="14">
    <source>
        <dbReference type="Pfam" id="PF07504"/>
    </source>
</evidence>
<feature type="domain" description="FTP" evidence="14">
    <location>
        <begin position="75"/>
        <end position="125"/>
    </location>
</feature>
<accession>Q5I8R6</accession>
<feature type="binding site" evidence="12">
    <location>
        <position position="427"/>
    </location>
    <ligand>
        <name>Zn(2+)</name>
        <dbReference type="ChEBI" id="CHEBI:29105"/>
        <note>catalytic</note>
    </ligand>
</feature>
<comment type="subcellular location">
    <subcellularLocation>
        <location evidence="1 13">Secreted</location>
    </subcellularLocation>
</comment>
<dbReference type="PANTHER" id="PTHR33478">
    <property type="entry name" value="EXTRACELLULAR METALLOPROTEINASE MEP"/>
    <property type="match status" value="1"/>
</dbReference>
<feature type="active site" evidence="11">
    <location>
        <position position="428"/>
    </location>
</feature>
<dbReference type="CDD" id="cd09596">
    <property type="entry name" value="M36"/>
    <property type="match status" value="1"/>
</dbReference>
<comment type="similarity">
    <text evidence="2 13">Belongs to the peptidase M36 family.</text>
</comment>
<dbReference type="GO" id="GO:0008270">
    <property type="term" value="F:zinc ion binding"/>
    <property type="evidence" value="ECO:0007669"/>
    <property type="project" value="InterPro"/>
</dbReference>
<evidence type="ECO:0000256" key="1">
    <source>
        <dbReference type="ARBA" id="ARBA00004613"/>
    </source>
</evidence>
<evidence type="ECO:0000256" key="12">
    <source>
        <dbReference type="PIRSR" id="PIRSR601842-2"/>
    </source>
</evidence>
<keyword evidence="9 13" id="KW-0482">Metalloprotease</keyword>
<dbReference type="PANTHER" id="PTHR33478:SF1">
    <property type="entry name" value="EXTRACELLULAR METALLOPROTEINASE MEP"/>
    <property type="match status" value="1"/>
</dbReference>
<dbReference type="Gene3D" id="3.10.170.10">
    <property type="match status" value="1"/>
</dbReference>
<keyword evidence="8 12" id="KW-0862">Zinc</keyword>
<keyword evidence="3 13" id="KW-0964">Secreted</keyword>
<dbReference type="InterPro" id="IPR050371">
    <property type="entry name" value="Fungal_virulence_M36"/>
</dbReference>